<comment type="similarity">
    <text evidence="2">Belongs to the peptidase A1 family.</text>
</comment>
<evidence type="ECO:0000259" key="8">
    <source>
        <dbReference type="PROSITE" id="PS51767"/>
    </source>
</evidence>
<dbReference type="CDD" id="cd05476">
    <property type="entry name" value="pepsin_A_like_plant"/>
    <property type="match status" value="1"/>
</dbReference>
<evidence type="ECO:0000256" key="7">
    <source>
        <dbReference type="ARBA" id="ARBA00023180"/>
    </source>
</evidence>
<reference evidence="9" key="2">
    <citation type="journal article" date="2018" name="Sci. Data">
        <title>The draft genome sequence of cork oak.</title>
        <authorList>
            <person name="Ramos A.M."/>
            <person name="Usie A."/>
            <person name="Barbosa P."/>
            <person name="Barros P.M."/>
            <person name="Capote T."/>
            <person name="Chaves I."/>
            <person name="Simoes F."/>
            <person name="Abreu I."/>
            <person name="Carrasquinho I."/>
            <person name="Faro C."/>
            <person name="Guimaraes J.B."/>
            <person name="Mendonca D."/>
            <person name="Nobrega F."/>
            <person name="Rodrigues L."/>
            <person name="Saibo N.J.M."/>
            <person name="Varela M.C."/>
            <person name="Egas C."/>
            <person name="Matos J."/>
            <person name="Miguel C.M."/>
            <person name="Oliveira M.M."/>
            <person name="Ricardo C.P."/>
            <person name="Goncalves S."/>
        </authorList>
    </citation>
    <scope>NUCLEOTIDE SEQUENCE [LARGE SCALE GENOMIC DNA]</scope>
    <source>
        <strain evidence="9">HL8</strain>
    </source>
</reference>
<evidence type="ECO:0000256" key="6">
    <source>
        <dbReference type="ARBA" id="ARBA00022801"/>
    </source>
</evidence>
<evidence type="ECO:0000256" key="2">
    <source>
        <dbReference type="ARBA" id="ARBA00007447"/>
    </source>
</evidence>
<organism evidence="9">
    <name type="scientific">Quercus suber</name>
    <name type="common">Cork oak</name>
    <dbReference type="NCBI Taxonomy" id="58331"/>
    <lineage>
        <taxon>Eukaryota</taxon>
        <taxon>Viridiplantae</taxon>
        <taxon>Streptophyta</taxon>
        <taxon>Embryophyta</taxon>
        <taxon>Tracheophyta</taxon>
        <taxon>Spermatophyta</taxon>
        <taxon>Magnoliopsida</taxon>
        <taxon>eudicotyledons</taxon>
        <taxon>Gunneridae</taxon>
        <taxon>Pentapetalae</taxon>
        <taxon>rosids</taxon>
        <taxon>fabids</taxon>
        <taxon>Fagales</taxon>
        <taxon>Fagaceae</taxon>
        <taxon>Quercus</taxon>
    </lineage>
</organism>
<proteinExistence type="inferred from homology"/>
<dbReference type="AlphaFoldDB" id="A0AAW0M5H9"/>
<dbReference type="GO" id="GO:0006508">
    <property type="term" value="P:proteolysis"/>
    <property type="evidence" value="ECO:0007669"/>
    <property type="project" value="UniProtKB-KW"/>
</dbReference>
<accession>A0AAW0M5H9</accession>
<dbReference type="InterPro" id="IPR033121">
    <property type="entry name" value="PEPTIDASE_A1"/>
</dbReference>
<evidence type="ECO:0000256" key="1">
    <source>
        <dbReference type="ARBA" id="ARBA00004613"/>
    </source>
</evidence>
<keyword evidence="5" id="KW-0064">Aspartyl protease</keyword>
<gene>
    <name evidence="9" type="ORF">CFP56_007711</name>
</gene>
<dbReference type="PROSITE" id="PS51767">
    <property type="entry name" value="PEPTIDASE_A1"/>
    <property type="match status" value="1"/>
</dbReference>
<dbReference type="InterPro" id="IPR021109">
    <property type="entry name" value="Peptidase_aspartic_dom_sf"/>
</dbReference>
<keyword evidence="3" id="KW-0964">Secreted</keyword>
<dbReference type="InterPro" id="IPR001969">
    <property type="entry name" value="Aspartic_peptidase_AS"/>
</dbReference>
<feature type="domain" description="Peptidase A1" evidence="8">
    <location>
        <begin position="202"/>
        <end position="509"/>
    </location>
</feature>
<dbReference type="Pfam" id="PF14541">
    <property type="entry name" value="TAXi_C"/>
    <property type="match status" value="1"/>
</dbReference>
<dbReference type="FunFam" id="2.40.70.10:FF:000031">
    <property type="entry name" value="Aspartyl protease AED1"/>
    <property type="match status" value="1"/>
</dbReference>
<dbReference type="GO" id="GO:0005576">
    <property type="term" value="C:extracellular region"/>
    <property type="evidence" value="ECO:0007669"/>
    <property type="project" value="UniProtKB-SubCell"/>
</dbReference>
<dbReference type="EMBL" id="PKMF04000014">
    <property type="protein sequence ID" value="KAK7859247.1"/>
    <property type="molecule type" value="Genomic_DNA"/>
</dbReference>
<dbReference type="FunFam" id="2.40.70.10:FF:000050">
    <property type="entry name" value="Aspartic proteinase CDR1"/>
    <property type="match status" value="1"/>
</dbReference>
<evidence type="ECO:0000256" key="4">
    <source>
        <dbReference type="ARBA" id="ARBA00022670"/>
    </source>
</evidence>
<dbReference type="Gene3D" id="2.40.70.10">
    <property type="entry name" value="Acid Proteases"/>
    <property type="match status" value="2"/>
</dbReference>
<dbReference type="InterPro" id="IPR034161">
    <property type="entry name" value="Pepsin-like_plant"/>
</dbReference>
<dbReference type="GO" id="GO:0004190">
    <property type="term" value="F:aspartic-type endopeptidase activity"/>
    <property type="evidence" value="ECO:0007669"/>
    <property type="project" value="UniProtKB-KW"/>
</dbReference>
<dbReference type="Gene3D" id="3.40.190.10">
    <property type="entry name" value="Periplasmic binding protein-like II"/>
    <property type="match status" value="1"/>
</dbReference>
<dbReference type="InterPro" id="IPR051708">
    <property type="entry name" value="Plant_Aspart_Prot_A1"/>
</dbReference>
<reference evidence="9" key="1">
    <citation type="submission" date="2017-12" db="EMBL/GenBank/DDBJ databases">
        <authorList>
            <person name="Barbosa P."/>
            <person name="Usie A."/>
            <person name="Ramos A.M."/>
        </authorList>
    </citation>
    <scope>NUCLEOTIDE SEQUENCE</scope>
    <source>
        <strain evidence="9">HL8</strain>
        <tissue evidence="9">Leaves</tissue>
    </source>
</reference>
<protein>
    <submittedName>
        <fullName evidence="9">Aspartic protease</fullName>
    </submittedName>
</protein>
<evidence type="ECO:0000256" key="5">
    <source>
        <dbReference type="ARBA" id="ARBA00022750"/>
    </source>
</evidence>
<comment type="caution">
    <text evidence="9">The sequence shown here is derived from an EMBL/GenBank/DDBJ whole genome shotgun (WGS) entry which is preliminary data.</text>
</comment>
<keyword evidence="6" id="KW-0378">Hydrolase</keyword>
<dbReference type="PANTHER" id="PTHR47967">
    <property type="entry name" value="OS07G0603500 PROTEIN-RELATED"/>
    <property type="match status" value="1"/>
</dbReference>
<reference evidence="9" key="3">
    <citation type="submission" date="2023-07" db="EMBL/GenBank/DDBJ databases">
        <title>An improved reference 1 genome and first organelle genomes of Quercus suber.</title>
        <authorList>
            <consortium name="Genosuber Consortium"/>
            <person name="Usie A."/>
            <person name="Serra O."/>
            <person name="Barros P."/>
        </authorList>
    </citation>
    <scope>NUCLEOTIDE SEQUENCE</scope>
    <source>
        <strain evidence="9">HL8</strain>
        <tissue evidence="9">Leaves</tissue>
    </source>
</reference>
<keyword evidence="7" id="KW-0325">Glycoprotein</keyword>
<evidence type="ECO:0000313" key="9">
    <source>
        <dbReference type="EMBL" id="KAK7859247.1"/>
    </source>
</evidence>
<dbReference type="PROSITE" id="PS00141">
    <property type="entry name" value="ASP_PROTEASE"/>
    <property type="match status" value="2"/>
</dbReference>
<dbReference type="SUPFAM" id="SSF50630">
    <property type="entry name" value="Acid proteases"/>
    <property type="match status" value="1"/>
</dbReference>
<dbReference type="PANTHER" id="PTHR47967:SF128">
    <property type="entry name" value="ASPARTIC PROTEINASE CDR1-LIKE"/>
    <property type="match status" value="1"/>
</dbReference>
<dbReference type="InterPro" id="IPR032799">
    <property type="entry name" value="TAXi_C"/>
</dbReference>
<sequence>MQSQRKRRQPGIRRRSNGNDIDTFGVGDVWVAVGWSTDVIPIAKRSSNVAVIVPKSGASLWADLWAIPAASRFETNQIGGRVRGPSPLIHQRIEFCLQAARALPFKQEVIPVMAAALRLNTFLSTLSVVLLLSLTEATYSGITVDFIQRDSTESPLYNASHTHFDRLYKAFARSISRANHFRPSLQSKSSIQSNVIANGGEYLMKISLGTPAVEVLGIADTGSDLTWTQCEPCEKCYKQNLPLFDPQQSSTYGNVPCDSSPCKALDTASCGTDKNTCQYGYSYGDQSFTNGDLGVETLTVGSTTSHQVTLPNIVFGCGHNNDGTFGEARSGIIGLGGGPLSLQWLGFWQWCGFNTLGCKRSSTFYYLTLEGISVGNKRFAYKASSKAVASNEGNIVIDSGTTLTLLPPEFHEDLVSAVEKAIDAERVSDPRGVLSLCFRSKDEIDIPIITAHFTGADVMLKPINTFARMDDDLVCFTMIPSGSVAIFGNLAQINFLVGYDLKAKKVSFLPADCTKH</sequence>
<comment type="subcellular location">
    <subcellularLocation>
        <location evidence="1">Secreted</location>
    </subcellularLocation>
</comment>
<dbReference type="SUPFAM" id="SSF53850">
    <property type="entry name" value="Periplasmic binding protein-like II"/>
    <property type="match status" value="1"/>
</dbReference>
<name>A0AAW0M5H9_QUESU</name>
<keyword evidence="4 9" id="KW-0645">Protease</keyword>
<dbReference type="Pfam" id="PF14543">
    <property type="entry name" value="TAXi_N"/>
    <property type="match status" value="1"/>
</dbReference>
<dbReference type="InterPro" id="IPR032861">
    <property type="entry name" value="TAXi_N"/>
</dbReference>
<evidence type="ECO:0000256" key="3">
    <source>
        <dbReference type="ARBA" id="ARBA00022525"/>
    </source>
</evidence>